<organism evidence="2 3">
    <name type="scientific">Phlebiopsis gigantea (strain 11061_1 CR5-6)</name>
    <name type="common">White-rot fungus</name>
    <name type="synonym">Peniophora gigantea</name>
    <dbReference type="NCBI Taxonomy" id="745531"/>
    <lineage>
        <taxon>Eukaryota</taxon>
        <taxon>Fungi</taxon>
        <taxon>Dikarya</taxon>
        <taxon>Basidiomycota</taxon>
        <taxon>Agaricomycotina</taxon>
        <taxon>Agaricomycetes</taxon>
        <taxon>Polyporales</taxon>
        <taxon>Phanerochaetaceae</taxon>
        <taxon>Phlebiopsis</taxon>
    </lineage>
</organism>
<dbReference type="Gene3D" id="1.10.150.130">
    <property type="match status" value="1"/>
</dbReference>
<keyword evidence="1" id="KW-0238">DNA-binding</keyword>
<evidence type="ECO:0008006" key="4">
    <source>
        <dbReference type="Google" id="ProtNLM"/>
    </source>
</evidence>
<dbReference type="GO" id="GO:0003677">
    <property type="term" value="F:DNA binding"/>
    <property type="evidence" value="ECO:0007669"/>
    <property type="project" value="UniProtKB-KW"/>
</dbReference>
<dbReference type="AlphaFoldDB" id="A0A0C3NV58"/>
<evidence type="ECO:0000313" key="2">
    <source>
        <dbReference type="EMBL" id="KIP09229.1"/>
    </source>
</evidence>
<reference evidence="2 3" key="1">
    <citation type="journal article" date="2014" name="PLoS Genet.">
        <title>Analysis of the Phlebiopsis gigantea genome, transcriptome and secretome provides insight into its pioneer colonization strategies of wood.</title>
        <authorList>
            <person name="Hori C."/>
            <person name="Ishida T."/>
            <person name="Igarashi K."/>
            <person name="Samejima M."/>
            <person name="Suzuki H."/>
            <person name="Master E."/>
            <person name="Ferreira P."/>
            <person name="Ruiz-Duenas F.J."/>
            <person name="Held B."/>
            <person name="Canessa P."/>
            <person name="Larrondo L.F."/>
            <person name="Schmoll M."/>
            <person name="Druzhinina I.S."/>
            <person name="Kubicek C.P."/>
            <person name="Gaskell J.A."/>
            <person name="Kersten P."/>
            <person name="St John F."/>
            <person name="Glasner J."/>
            <person name="Sabat G."/>
            <person name="Splinter BonDurant S."/>
            <person name="Syed K."/>
            <person name="Yadav J."/>
            <person name="Mgbeahuruike A.C."/>
            <person name="Kovalchuk A."/>
            <person name="Asiegbu F.O."/>
            <person name="Lackner G."/>
            <person name="Hoffmeister D."/>
            <person name="Rencoret J."/>
            <person name="Gutierrez A."/>
            <person name="Sun H."/>
            <person name="Lindquist E."/>
            <person name="Barry K."/>
            <person name="Riley R."/>
            <person name="Grigoriev I.V."/>
            <person name="Henrissat B."/>
            <person name="Kues U."/>
            <person name="Berka R.M."/>
            <person name="Martinez A.T."/>
            <person name="Covert S.F."/>
            <person name="Blanchette R.A."/>
            <person name="Cullen D."/>
        </authorList>
    </citation>
    <scope>NUCLEOTIDE SEQUENCE [LARGE SCALE GENOMIC DNA]</scope>
    <source>
        <strain evidence="2 3">11061_1 CR5-6</strain>
    </source>
</reference>
<evidence type="ECO:0000256" key="1">
    <source>
        <dbReference type="ARBA" id="ARBA00023125"/>
    </source>
</evidence>
<dbReference type="PANTHER" id="PTHR34605:SF3">
    <property type="entry name" value="P CELL-TYPE AGGLUTINATION PROTEIN MAP4-LIKE-RELATED"/>
    <property type="match status" value="1"/>
</dbReference>
<dbReference type="PANTHER" id="PTHR34605">
    <property type="entry name" value="PHAGE_INTEGRASE DOMAIN-CONTAINING PROTEIN"/>
    <property type="match status" value="1"/>
</dbReference>
<dbReference type="STRING" id="745531.A0A0C3NV58"/>
<protein>
    <recommendedName>
        <fullName evidence="4">Core-binding (CB) domain-containing protein</fullName>
    </recommendedName>
</protein>
<dbReference type="InterPro" id="IPR052925">
    <property type="entry name" value="Phage_Integrase-like_Recomb"/>
</dbReference>
<dbReference type="OrthoDB" id="5598396at2759"/>
<dbReference type="EMBL" id="KN840468">
    <property type="protein sequence ID" value="KIP09229.1"/>
    <property type="molecule type" value="Genomic_DNA"/>
</dbReference>
<accession>A0A0C3NV58</accession>
<dbReference type="HOGENOM" id="CLU_083223_0_0_1"/>
<sequence length="298" mass="33517">MDLAPSARQPTREPWALERLIHARAVALGHAIDRSTSISYTSHLQSYLSFCKIHAFPIDPTPDTLSFYVVYMSHHIKPSSVETYLSGICHQLERLFPDVRAARRHPLVVRSLAGCKRMLNTPTRRRLPLETDQLRAALRDSALATHGDLLFRAMLLSGFFGLHRLGELTDSDDPARRDDRKLIRRASVVRDARSYGYLLPGHKADRFFDGSRVLILDDNAPGDLRPTGFFSAYLASRDALFPLLSPLWLTSEGTPPTRSWFLSRLRRSVPDPNIAGQSLRAGGATYFASLGWPDDRVQ</sequence>
<dbReference type="Proteomes" id="UP000053257">
    <property type="component" value="Unassembled WGS sequence"/>
</dbReference>
<feature type="non-terminal residue" evidence="2">
    <location>
        <position position="298"/>
    </location>
</feature>
<dbReference type="InterPro" id="IPR010998">
    <property type="entry name" value="Integrase_recombinase_N"/>
</dbReference>
<keyword evidence="3" id="KW-1185">Reference proteome</keyword>
<evidence type="ECO:0000313" key="3">
    <source>
        <dbReference type="Proteomes" id="UP000053257"/>
    </source>
</evidence>
<proteinExistence type="predicted"/>
<name>A0A0C3NV58_PHLG1</name>
<dbReference type="SUPFAM" id="SSF47823">
    <property type="entry name" value="lambda integrase-like, N-terminal domain"/>
    <property type="match status" value="1"/>
</dbReference>
<gene>
    <name evidence="2" type="ORF">PHLGIDRAFT_67814</name>
</gene>